<evidence type="ECO:0000256" key="6">
    <source>
        <dbReference type="ARBA" id="ARBA00022692"/>
    </source>
</evidence>
<keyword evidence="3" id="KW-0488">Methylation</keyword>
<protein>
    <submittedName>
        <fullName evidence="15">HAMP domain-containing protein</fullName>
    </submittedName>
</protein>
<keyword evidence="6 12" id="KW-0812">Transmembrane</keyword>
<dbReference type="CDD" id="cd06225">
    <property type="entry name" value="HAMP"/>
    <property type="match status" value="1"/>
</dbReference>
<evidence type="ECO:0000256" key="7">
    <source>
        <dbReference type="ARBA" id="ARBA00022989"/>
    </source>
</evidence>
<keyword evidence="2" id="KW-1003">Cell membrane</keyword>
<evidence type="ECO:0000256" key="1">
    <source>
        <dbReference type="ARBA" id="ARBA00004429"/>
    </source>
</evidence>
<evidence type="ECO:0000256" key="3">
    <source>
        <dbReference type="ARBA" id="ARBA00022481"/>
    </source>
</evidence>
<accession>A0A372EH88</accession>
<evidence type="ECO:0000256" key="11">
    <source>
        <dbReference type="PROSITE-ProRule" id="PRU00284"/>
    </source>
</evidence>
<evidence type="ECO:0000259" key="13">
    <source>
        <dbReference type="PROSITE" id="PS50111"/>
    </source>
</evidence>
<feature type="domain" description="Methyl-accepting transducer" evidence="13">
    <location>
        <begin position="268"/>
        <end position="378"/>
    </location>
</feature>
<keyword evidence="4" id="KW-0145">Chemotaxis</keyword>
<dbReference type="PANTHER" id="PTHR43531">
    <property type="entry name" value="PROTEIN ICFG"/>
    <property type="match status" value="1"/>
</dbReference>
<sequence length="378" mass="40792">MFKNINIGPRLTIGFATVLALLVGTTVLAWVGLNAALRATEDIVAVQQRLNLTQEWAAQTTLNVNRVMAQAMSRNDPRVVQHFQPLMAQSSKDVAELQKGLEERITSEQGKALLAAINEKRNAYLEVRKRFFDALQMEDYAGAQDILDKELPPAVEAYSAEQQKMISGQRTLMEQAATNSRAAVTRQITLLVALAVCAIALAAFVAWAITRSVTEPLKEALSATDAVAEGDLTREVRVDRQDELGRLLGGLSRMRESLVKTVGQVRTATDSINTASAEIASGNQDLSSRTEQTASNLQETAASMEQLTSTVRQSADAARQANQLASTAAEIAQRGGSVVSEVVNTMDEINQASRKINDIIGVIDGIAFQTNILALNAA</sequence>
<dbReference type="SUPFAM" id="SSF58104">
    <property type="entry name" value="Methyl-accepting chemotaxis protein (MCP) signaling domain"/>
    <property type="match status" value="1"/>
</dbReference>
<dbReference type="InterPro" id="IPR004089">
    <property type="entry name" value="MCPsignal_dom"/>
</dbReference>
<dbReference type="Gene3D" id="1.10.287.950">
    <property type="entry name" value="Methyl-accepting chemotaxis protein"/>
    <property type="match status" value="1"/>
</dbReference>
<comment type="subcellular location">
    <subcellularLocation>
        <location evidence="1">Cell inner membrane</location>
        <topology evidence="1">Multi-pass membrane protein</topology>
    </subcellularLocation>
</comment>
<dbReference type="EMBL" id="QVLS01000009">
    <property type="protein sequence ID" value="RFP77795.1"/>
    <property type="molecule type" value="Genomic_DNA"/>
</dbReference>
<dbReference type="PRINTS" id="PR00260">
    <property type="entry name" value="CHEMTRNSDUCR"/>
</dbReference>
<evidence type="ECO:0000256" key="2">
    <source>
        <dbReference type="ARBA" id="ARBA00022475"/>
    </source>
</evidence>
<dbReference type="InterPro" id="IPR051310">
    <property type="entry name" value="MCP_chemotaxis"/>
</dbReference>
<dbReference type="GO" id="GO:0007165">
    <property type="term" value="P:signal transduction"/>
    <property type="evidence" value="ECO:0007669"/>
    <property type="project" value="UniProtKB-KW"/>
</dbReference>
<proteinExistence type="inferred from homology"/>
<organism evidence="15 16">
    <name type="scientific">Hydrogenophaga borbori</name>
    <dbReference type="NCBI Taxonomy" id="2294117"/>
    <lineage>
        <taxon>Bacteria</taxon>
        <taxon>Pseudomonadati</taxon>
        <taxon>Pseudomonadota</taxon>
        <taxon>Betaproteobacteria</taxon>
        <taxon>Burkholderiales</taxon>
        <taxon>Comamonadaceae</taxon>
        <taxon>Hydrogenophaga</taxon>
    </lineage>
</organism>
<feature type="domain" description="HAMP" evidence="14">
    <location>
        <begin position="211"/>
        <end position="263"/>
    </location>
</feature>
<dbReference type="GO" id="GO:0004888">
    <property type="term" value="F:transmembrane signaling receptor activity"/>
    <property type="evidence" value="ECO:0007669"/>
    <property type="project" value="InterPro"/>
</dbReference>
<dbReference type="Pfam" id="PF00015">
    <property type="entry name" value="MCPsignal"/>
    <property type="match status" value="1"/>
</dbReference>
<keyword evidence="7 12" id="KW-1133">Transmembrane helix</keyword>
<evidence type="ECO:0000256" key="9">
    <source>
        <dbReference type="ARBA" id="ARBA00023224"/>
    </source>
</evidence>
<evidence type="ECO:0000256" key="12">
    <source>
        <dbReference type="SAM" id="Phobius"/>
    </source>
</evidence>
<evidence type="ECO:0000259" key="14">
    <source>
        <dbReference type="PROSITE" id="PS50885"/>
    </source>
</evidence>
<comment type="similarity">
    <text evidence="10">Belongs to the methyl-accepting chemotaxis (MCP) protein family.</text>
</comment>
<comment type="caution">
    <text evidence="15">The sequence shown here is derived from an EMBL/GenBank/DDBJ whole genome shotgun (WGS) entry which is preliminary data.</text>
</comment>
<dbReference type="PANTHER" id="PTHR43531:SF14">
    <property type="entry name" value="METHYL-ACCEPTING CHEMOTAXIS PROTEIN I-RELATED"/>
    <property type="match status" value="1"/>
</dbReference>
<dbReference type="InterPro" id="IPR003122">
    <property type="entry name" value="Tar_rcpt_lig-bd"/>
</dbReference>
<evidence type="ECO:0000313" key="16">
    <source>
        <dbReference type="Proteomes" id="UP000261931"/>
    </source>
</evidence>
<dbReference type="GO" id="GO:0006935">
    <property type="term" value="P:chemotaxis"/>
    <property type="evidence" value="ECO:0007669"/>
    <property type="project" value="UniProtKB-KW"/>
</dbReference>
<keyword evidence="5" id="KW-0997">Cell inner membrane</keyword>
<evidence type="ECO:0000256" key="8">
    <source>
        <dbReference type="ARBA" id="ARBA00023136"/>
    </source>
</evidence>
<dbReference type="Pfam" id="PF02203">
    <property type="entry name" value="TarH"/>
    <property type="match status" value="1"/>
</dbReference>
<dbReference type="InterPro" id="IPR003660">
    <property type="entry name" value="HAMP_dom"/>
</dbReference>
<gene>
    <name evidence="15" type="ORF">DY262_14935</name>
</gene>
<keyword evidence="9 11" id="KW-0807">Transducer</keyword>
<keyword evidence="16" id="KW-1185">Reference proteome</keyword>
<dbReference type="Proteomes" id="UP000261931">
    <property type="component" value="Unassembled WGS sequence"/>
</dbReference>
<name>A0A372EH88_9BURK</name>
<dbReference type="PROSITE" id="PS50111">
    <property type="entry name" value="CHEMOTAXIS_TRANSDUC_2"/>
    <property type="match status" value="1"/>
</dbReference>
<dbReference type="InterPro" id="IPR004090">
    <property type="entry name" value="Chemotax_Me-accpt_rcpt"/>
</dbReference>
<dbReference type="GO" id="GO:0005886">
    <property type="term" value="C:plasma membrane"/>
    <property type="evidence" value="ECO:0007669"/>
    <property type="project" value="UniProtKB-SubCell"/>
</dbReference>
<evidence type="ECO:0000256" key="5">
    <source>
        <dbReference type="ARBA" id="ARBA00022519"/>
    </source>
</evidence>
<reference evidence="15 16" key="1">
    <citation type="submission" date="2018-08" db="EMBL/GenBank/DDBJ databases">
        <title>Hydrogenophaga sp. LA-38 isolated from sludge.</title>
        <authorList>
            <person name="Im W.-T."/>
        </authorList>
    </citation>
    <scope>NUCLEOTIDE SEQUENCE [LARGE SCALE GENOMIC DNA]</scope>
    <source>
        <strain evidence="15 16">LA-38</strain>
    </source>
</reference>
<dbReference type="SMART" id="SM00304">
    <property type="entry name" value="HAMP"/>
    <property type="match status" value="1"/>
</dbReference>
<dbReference type="AlphaFoldDB" id="A0A372EH88"/>
<dbReference type="PROSITE" id="PS50885">
    <property type="entry name" value="HAMP"/>
    <property type="match status" value="1"/>
</dbReference>
<dbReference type="InterPro" id="IPR047347">
    <property type="entry name" value="YvaQ-like_sensor"/>
</dbReference>
<dbReference type="Pfam" id="PF00672">
    <property type="entry name" value="HAMP"/>
    <property type="match status" value="1"/>
</dbReference>
<keyword evidence="8 12" id="KW-0472">Membrane</keyword>
<feature type="transmembrane region" description="Helical" evidence="12">
    <location>
        <begin position="188"/>
        <end position="209"/>
    </location>
</feature>
<evidence type="ECO:0000256" key="10">
    <source>
        <dbReference type="ARBA" id="ARBA00029447"/>
    </source>
</evidence>
<dbReference type="RefSeq" id="WP_116959948.1">
    <property type="nucleotide sequence ID" value="NZ_QVLS01000009.1"/>
</dbReference>
<evidence type="ECO:0000313" key="15">
    <source>
        <dbReference type="EMBL" id="RFP77795.1"/>
    </source>
</evidence>
<feature type="non-terminal residue" evidence="15">
    <location>
        <position position="378"/>
    </location>
</feature>
<dbReference type="CDD" id="cd19411">
    <property type="entry name" value="MCP2201-like_sensor"/>
    <property type="match status" value="1"/>
</dbReference>
<evidence type="ECO:0000256" key="4">
    <source>
        <dbReference type="ARBA" id="ARBA00022500"/>
    </source>
</evidence>